<dbReference type="InterPro" id="IPR025857">
    <property type="entry name" value="MacB_PCD"/>
</dbReference>
<evidence type="ECO:0000313" key="10">
    <source>
        <dbReference type="Proteomes" id="UP000284379"/>
    </source>
</evidence>
<feature type="transmembrane region" description="Helical" evidence="6">
    <location>
        <begin position="370"/>
        <end position="395"/>
    </location>
</feature>
<dbReference type="GO" id="GO:0022857">
    <property type="term" value="F:transmembrane transporter activity"/>
    <property type="evidence" value="ECO:0007669"/>
    <property type="project" value="TreeGrafter"/>
</dbReference>
<proteinExistence type="predicted"/>
<accession>A0A413VMB3</accession>
<evidence type="ECO:0000256" key="4">
    <source>
        <dbReference type="ARBA" id="ARBA00022989"/>
    </source>
</evidence>
<evidence type="ECO:0000259" key="7">
    <source>
        <dbReference type="Pfam" id="PF02687"/>
    </source>
</evidence>
<protein>
    <submittedName>
        <fullName evidence="9">Multidrug ABC transporter substrate-binding protein</fullName>
    </submittedName>
</protein>
<dbReference type="PANTHER" id="PTHR30572">
    <property type="entry name" value="MEMBRANE COMPONENT OF TRANSPORTER-RELATED"/>
    <property type="match status" value="1"/>
</dbReference>
<keyword evidence="2" id="KW-1003">Cell membrane</keyword>
<feature type="transmembrane region" description="Helical" evidence="6">
    <location>
        <begin position="277"/>
        <end position="304"/>
    </location>
</feature>
<dbReference type="InterPro" id="IPR050250">
    <property type="entry name" value="Macrolide_Exporter_MacB"/>
</dbReference>
<comment type="subcellular location">
    <subcellularLocation>
        <location evidence="1">Cell membrane</location>
        <topology evidence="1">Multi-pass membrane protein</topology>
    </subcellularLocation>
</comment>
<dbReference type="RefSeq" id="WP_122201625.1">
    <property type="nucleotide sequence ID" value="NZ_CABJFV010000008.1"/>
</dbReference>
<organism evidence="9 10">
    <name type="scientific">Bacteroides nordii</name>
    <dbReference type="NCBI Taxonomy" id="291645"/>
    <lineage>
        <taxon>Bacteria</taxon>
        <taxon>Pseudomonadati</taxon>
        <taxon>Bacteroidota</taxon>
        <taxon>Bacteroidia</taxon>
        <taxon>Bacteroidales</taxon>
        <taxon>Bacteroidaceae</taxon>
        <taxon>Bacteroides</taxon>
    </lineage>
</organism>
<dbReference type="EMBL" id="QSGO01000008">
    <property type="protein sequence ID" value="RHB34672.1"/>
    <property type="molecule type" value="Genomic_DNA"/>
</dbReference>
<keyword evidence="3 6" id="KW-0812">Transmembrane</keyword>
<feature type="transmembrane region" description="Helical" evidence="6">
    <location>
        <begin position="20"/>
        <end position="41"/>
    </location>
</feature>
<feature type="transmembrane region" description="Helical" evidence="6">
    <location>
        <begin position="644"/>
        <end position="663"/>
    </location>
</feature>
<name>A0A413VMB3_9BACE</name>
<feature type="transmembrane region" description="Helical" evidence="6">
    <location>
        <begin position="726"/>
        <end position="753"/>
    </location>
</feature>
<evidence type="ECO:0000256" key="3">
    <source>
        <dbReference type="ARBA" id="ARBA00022692"/>
    </source>
</evidence>
<feature type="transmembrane region" description="Helical" evidence="6">
    <location>
        <begin position="324"/>
        <end position="349"/>
    </location>
</feature>
<evidence type="ECO:0000256" key="6">
    <source>
        <dbReference type="SAM" id="Phobius"/>
    </source>
</evidence>
<feature type="domain" description="MacB-like periplasmic core" evidence="8">
    <location>
        <begin position="25"/>
        <end position="237"/>
    </location>
</feature>
<keyword evidence="4 6" id="KW-1133">Transmembrane helix</keyword>
<dbReference type="Pfam" id="PF12704">
    <property type="entry name" value="MacB_PCD"/>
    <property type="match status" value="1"/>
</dbReference>
<evidence type="ECO:0000256" key="5">
    <source>
        <dbReference type="ARBA" id="ARBA00023136"/>
    </source>
</evidence>
<evidence type="ECO:0000256" key="2">
    <source>
        <dbReference type="ARBA" id="ARBA00022475"/>
    </source>
</evidence>
<evidence type="ECO:0000256" key="1">
    <source>
        <dbReference type="ARBA" id="ARBA00004651"/>
    </source>
</evidence>
<dbReference type="Proteomes" id="UP000284379">
    <property type="component" value="Unassembled WGS sequence"/>
</dbReference>
<comment type="caution">
    <text evidence="9">The sequence shown here is derived from an EMBL/GenBank/DDBJ whole genome shotgun (WGS) entry which is preliminary data.</text>
</comment>
<dbReference type="AlphaFoldDB" id="A0A413VMB3"/>
<sequence length="767" mass="86627">MRQLYYTIQTLIRGRGSNLIKIISLTLGLFVGILLFASVAFQLSFHNFFRQPEQLYLTYMTNIQNGVEGKAFSYTFGPLSAALKENFPKEVENATILRDWGDVVLYNGDTRLQEHMAYGDENLFATLGLKVLAGKPEDLVSPDVIFISHTLAKKIGAMDGELSSVIGKNLYQDRKQPMMVRGVFEDLKENTDISFDVVMPMASLWRDNRAGWGYDISYMAIIRFRDEAGMKTVEARLPDMLKKYMPNFNKRENNRWECSFRPLSDLHSTNPTVRTMVLVMSVLAIVILLIAAFNYVLISVASLARRAKAVGVHKCSGATGGAVFRMFFTETVLIVLLAILLTVLLMFQFRDFVEETTAARLVSLFAWRTLWVPVLVVLAVLLLAGIMPAGLFSSIPVTQVFHRYTERRTAWKRPLLFIQFMGMTFIFGFLIIVLGQYQTVMNKDLGYNPDRVVMCWHQFGNEEGNAKSFFKNLPMVEDYAAAAQMICYGYSGDTFDVGESRRVDARIDWIGVDFVPMMGIPILEGKNIAVEGEILVNEEFVRQARWTDSPIGKRIQYGRRDFIVVGVVGDYAIRSAYHPQEPILLMTSQNPGFNYLRLKEPFGQNLADLNRQMAEAFPTDDVVFLALPQMLEEQYTDVRRFRNAVVLASISIFLIALMGLIGYTNDEVRYRSKEIAIRKVNGAEASGILRLLSENILWTALPAVIIGALLARFIGNKWLEQFSDSVQLGICAYIGVALLVLALIICTVVFRAWNVANENPVKSIKNE</sequence>
<dbReference type="PANTHER" id="PTHR30572:SF18">
    <property type="entry name" value="ABC-TYPE MACROLIDE FAMILY EXPORT SYSTEM PERMEASE COMPONENT 2"/>
    <property type="match status" value="1"/>
</dbReference>
<feature type="transmembrane region" description="Helical" evidence="6">
    <location>
        <begin position="415"/>
        <end position="435"/>
    </location>
</feature>
<dbReference type="Pfam" id="PF02687">
    <property type="entry name" value="FtsX"/>
    <property type="match status" value="2"/>
</dbReference>
<feature type="transmembrane region" description="Helical" evidence="6">
    <location>
        <begin position="696"/>
        <end position="714"/>
    </location>
</feature>
<evidence type="ECO:0000259" key="8">
    <source>
        <dbReference type="Pfam" id="PF12704"/>
    </source>
</evidence>
<dbReference type="GO" id="GO:0005886">
    <property type="term" value="C:plasma membrane"/>
    <property type="evidence" value="ECO:0007669"/>
    <property type="project" value="UniProtKB-SubCell"/>
</dbReference>
<keyword evidence="5 6" id="KW-0472">Membrane</keyword>
<gene>
    <name evidence="9" type="ORF">DW888_11980</name>
</gene>
<feature type="domain" description="ABC3 transporter permease C-terminal" evidence="7">
    <location>
        <begin position="647"/>
        <end position="760"/>
    </location>
</feature>
<feature type="domain" description="ABC3 transporter permease C-terminal" evidence="7">
    <location>
        <begin position="282"/>
        <end position="395"/>
    </location>
</feature>
<reference evidence="9 10" key="1">
    <citation type="submission" date="2018-08" db="EMBL/GenBank/DDBJ databases">
        <title>A genome reference for cultivated species of the human gut microbiota.</title>
        <authorList>
            <person name="Zou Y."/>
            <person name="Xue W."/>
            <person name="Luo G."/>
        </authorList>
    </citation>
    <scope>NUCLEOTIDE SEQUENCE [LARGE SCALE GENOMIC DNA]</scope>
    <source>
        <strain evidence="9 10">AM40-30BH</strain>
    </source>
</reference>
<dbReference type="InterPro" id="IPR003838">
    <property type="entry name" value="ABC3_permease_C"/>
</dbReference>
<evidence type="ECO:0000313" key="9">
    <source>
        <dbReference type="EMBL" id="RHB34672.1"/>
    </source>
</evidence>